<dbReference type="InterPro" id="IPR014509">
    <property type="entry name" value="YjdF-like"/>
</dbReference>
<keyword evidence="3" id="KW-1185">Reference proteome</keyword>
<keyword evidence="1" id="KW-0472">Membrane</keyword>
<organism evidence="2 3">
    <name type="scientific">Arthrobacter pigmenti</name>
    <dbReference type="NCBI Taxonomy" id="271432"/>
    <lineage>
        <taxon>Bacteria</taxon>
        <taxon>Bacillati</taxon>
        <taxon>Actinomycetota</taxon>
        <taxon>Actinomycetes</taxon>
        <taxon>Micrococcales</taxon>
        <taxon>Micrococcaceae</taxon>
        <taxon>Arthrobacter</taxon>
    </lineage>
</organism>
<dbReference type="EMBL" id="JAATJL010000001">
    <property type="protein sequence ID" value="NJC24491.1"/>
    <property type="molecule type" value="Genomic_DNA"/>
</dbReference>
<comment type="caution">
    <text evidence="2">The sequence shown here is derived from an EMBL/GenBank/DDBJ whole genome shotgun (WGS) entry which is preliminary data.</text>
</comment>
<evidence type="ECO:0000313" key="3">
    <source>
        <dbReference type="Proteomes" id="UP000547458"/>
    </source>
</evidence>
<feature type="transmembrane region" description="Helical" evidence="1">
    <location>
        <begin position="32"/>
        <end position="52"/>
    </location>
</feature>
<dbReference type="AlphaFoldDB" id="A0A846S235"/>
<reference evidence="2 3" key="1">
    <citation type="submission" date="2020-03" db="EMBL/GenBank/DDBJ databases">
        <title>Sequencing the genomes of 1000 actinobacteria strains.</title>
        <authorList>
            <person name="Klenk H.-P."/>
        </authorList>
    </citation>
    <scope>NUCLEOTIDE SEQUENCE [LARGE SCALE GENOMIC DNA]</scope>
    <source>
        <strain evidence="2 3">DSM 16403</strain>
    </source>
</reference>
<accession>A0A846S235</accession>
<protein>
    <submittedName>
        <fullName evidence="2">Uncharacterized protein</fullName>
    </submittedName>
</protein>
<keyword evidence="1" id="KW-0812">Transmembrane</keyword>
<evidence type="ECO:0000313" key="2">
    <source>
        <dbReference type="EMBL" id="NJC24491.1"/>
    </source>
</evidence>
<feature type="transmembrane region" description="Helical" evidence="1">
    <location>
        <begin position="64"/>
        <end position="84"/>
    </location>
</feature>
<feature type="transmembrane region" description="Helical" evidence="1">
    <location>
        <begin position="90"/>
        <end position="114"/>
    </location>
</feature>
<keyword evidence="1" id="KW-1133">Transmembrane helix</keyword>
<dbReference type="RefSeq" id="WP_167995729.1">
    <property type="nucleotide sequence ID" value="NZ_JAATJL010000001.1"/>
</dbReference>
<gene>
    <name evidence="2" type="ORF">BJ994_003567</name>
</gene>
<dbReference type="Proteomes" id="UP000547458">
    <property type="component" value="Unassembled WGS sequence"/>
</dbReference>
<evidence type="ECO:0000256" key="1">
    <source>
        <dbReference type="SAM" id="Phobius"/>
    </source>
</evidence>
<feature type="transmembrane region" description="Helical" evidence="1">
    <location>
        <begin position="121"/>
        <end position="141"/>
    </location>
</feature>
<feature type="transmembrane region" description="Helical" evidence="1">
    <location>
        <begin position="167"/>
        <end position="186"/>
    </location>
</feature>
<dbReference type="Pfam" id="PF09997">
    <property type="entry name" value="DUF2238"/>
    <property type="match status" value="1"/>
</dbReference>
<proteinExistence type="predicted"/>
<name>A0A846S235_9MICC</name>
<sequence>MIADLTRRPGTPAELAADAVRGVAVLCTLAMVFWWGAVDVAVFVLALGGLTLSRYARAHPVFDLVYGCALIFACWSSVLNLYTLIPWWDLLVHCLCTGPVAAMAYVLAAHVGLLPGSRSRVAVVLQVLQVLLLGIALSVLWEFAEWAAHSWVDEDIYVTYSDTMGDLAVGALGSLAAGVLLSALSVRRARTRLSSVRASRSRR</sequence>